<reference evidence="2 3" key="1">
    <citation type="submission" date="2018-03" db="EMBL/GenBank/DDBJ databases">
        <title>Diversity of phytobeneficial traits revealed by whole-genome analysis of worldwide-isolated phenazine-producing Pseudomonas spp.</title>
        <authorList>
            <person name="Biessy A."/>
            <person name="Novinscak A."/>
            <person name="Blom J."/>
            <person name="Leger G."/>
            <person name="Thomashow L.S."/>
            <person name="Cazorla F.M."/>
            <person name="Josic D."/>
            <person name="Filion M."/>
        </authorList>
    </citation>
    <scope>NUCLEOTIDE SEQUENCE [LARGE SCALE GENOMIC DNA]</scope>
    <source>
        <strain evidence="2 3">ChPhzS24</strain>
    </source>
</reference>
<organism evidence="2 3">
    <name type="scientific">Pseudomonas chlororaphis subsp. aureofaciens</name>
    <dbReference type="NCBI Taxonomy" id="587851"/>
    <lineage>
        <taxon>Bacteria</taxon>
        <taxon>Pseudomonadati</taxon>
        <taxon>Pseudomonadota</taxon>
        <taxon>Gammaproteobacteria</taxon>
        <taxon>Pseudomonadales</taxon>
        <taxon>Pseudomonadaceae</taxon>
        <taxon>Pseudomonas</taxon>
    </lineage>
</organism>
<feature type="compositionally biased region" description="Basic and acidic residues" evidence="1">
    <location>
        <begin position="38"/>
        <end position="48"/>
    </location>
</feature>
<accession>A0AAD1E607</accession>
<sequence>MGVNDDAVCLKQRGASESIAGKPRSYRPHSSPVAAAEGCDRDRRARKA</sequence>
<evidence type="ECO:0000313" key="2">
    <source>
        <dbReference type="EMBL" id="AZE29271.1"/>
    </source>
</evidence>
<dbReference type="AlphaFoldDB" id="A0AAD1E607"/>
<proteinExistence type="predicted"/>
<dbReference type="Proteomes" id="UP000280455">
    <property type="component" value="Chromosome"/>
</dbReference>
<feature type="region of interest" description="Disordered" evidence="1">
    <location>
        <begin position="1"/>
        <end position="48"/>
    </location>
</feature>
<evidence type="ECO:0000313" key="3">
    <source>
        <dbReference type="Proteomes" id="UP000280455"/>
    </source>
</evidence>
<gene>
    <name evidence="2" type="ORF">C4K07_2486</name>
</gene>
<name>A0AAD1E607_9PSED</name>
<protein>
    <submittedName>
        <fullName evidence="2">Uncharacterized protein</fullName>
    </submittedName>
</protein>
<evidence type="ECO:0000256" key="1">
    <source>
        <dbReference type="SAM" id="MobiDB-lite"/>
    </source>
</evidence>
<dbReference type="EMBL" id="CP027750">
    <property type="protein sequence ID" value="AZE29271.1"/>
    <property type="molecule type" value="Genomic_DNA"/>
</dbReference>